<protein>
    <submittedName>
        <fullName evidence="1">Uncharacterized protein</fullName>
    </submittedName>
</protein>
<keyword evidence="2" id="KW-1185">Reference proteome</keyword>
<feature type="non-terminal residue" evidence="1">
    <location>
        <position position="1"/>
    </location>
</feature>
<gene>
    <name evidence="1" type="ORF">IE53DRAFT_322908</name>
</gene>
<dbReference type="EMBL" id="KZ821022">
    <property type="protein sequence ID" value="PWN46474.1"/>
    <property type="molecule type" value="Genomic_DNA"/>
</dbReference>
<evidence type="ECO:0000313" key="1">
    <source>
        <dbReference type="EMBL" id="PWN46474.1"/>
    </source>
</evidence>
<dbReference type="Proteomes" id="UP000245626">
    <property type="component" value="Unassembled WGS sequence"/>
</dbReference>
<sequence length="213" mass="22541">PKANLPSRTVGPGSSLNRTGVYFGFARVLPQDPDDPLVQSDNEQDADVPLHATPSHPLETEGYDEEDDEVVLGASPITENPDGYLAAGEMARRKSRQGSKGSHRSGASLISEKMEKIWTKHELSRPSSSANLSGDAPAGAAAVSTPAPAASGTGSGFSANGRTKKKKRVHLRAEDSKVFPMVMSVGWNPFYKNTGKTAVSDCASLLSSFADVW</sequence>
<reference evidence="1 2" key="1">
    <citation type="journal article" date="2018" name="Mol. Biol. Evol.">
        <title>Broad Genomic Sampling Reveals a Smut Pathogenic Ancestry of the Fungal Clade Ustilaginomycotina.</title>
        <authorList>
            <person name="Kijpornyongpan T."/>
            <person name="Mondo S.J."/>
            <person name="Barry K."/>
            <person name="Sandor L."/>
            <person name="Lee J."/>
            <person name="Lipzen A."/>
            <person name="Pangilinan J."/>
            <person name="LaButti K."/>
            <person name="Hainaut M."/>
            <person name="Henrissat B."/>
            <person name="Grigoriev I.V."/>
            <person name="Spatafora J.W."/>
            <person name="Aime M.C."/>
        </authorList>
    </citation>
    <scope>NUCLEOTIDE SEQUENCE [LARGE SCALE GENOMIC DNA]</scope>
    <source>
        <strain evidence="1 2">SA 807</strain>
    </source>
</reference>
<name>A0ACD0NKZ0_9BASI</name>
<proteinExistence type="predicted"/>
<evidence type="ECO:0000313" key="2">
    <source>
        <dbReference type="Proteomes" id="UP000245626"/>
    </source>
</evidence>
<accession>A0ACD0NKZ0</accession>
<organism evidence="1 2">
    <name type="scientific">Violaceomyces palustris</name>
    <dbReference type="NCBI Taxonomy" id="1673888"/>
    <lineage>
        <taxon>Eukaryota</taxon>
        <taxon>Fungi</taxon>
        <taxon>Dikarya</taxon>
        <taxon>Basidiomycota</taxon>
        <taxon>Ustilaginomycotina</taxon>
        <taxon>Ustilaginomycetes</taxon>
        <taxon>Violaceomycetales</taxon>
        <taxon>Violaceomycetaceae</taxon>
        <taxon>Violaceomyces</taxon>
    </lineage>
</organism>